<dbReference type="Proteomes" id="UP000198711">
    <property type="component" value="Unassembled WGS sequence"/>
</dbReference>
<protein>
    <submittedName>
        <fullName evidence="1">Uncharacterized protein</fullName>
    </submittedName>
</protein>
<reference evidence="1 2" key="1">
    <citation type="submission" date="2016-10" db="EMBL/GenBank/DDBJ databases">
        <authorList>
            <person name="Varghese N."/>
            <person name="Submissions S."/>
        </authorList>
    </citation>
    <scope>NUCLEOTIDE SEQUENCE [LARGE SCALE GENOMIC DNA]</scope>
    <source>
        <strain evidence="1 2">DSM 25353</strain>
    </source>
</reference>
<sequence length="83" mass="9686">MEIGAAVYIMHMRKNKFNVANVDGINQIKLLKDDERTYAYSNGSFLLIKSHYLLVVPCFVHRLHYLFCVVVAQVFLYQTCTRN</sequence>
<proteinExistence type="predicted"/>
<organism evidence="1 2">
    <name type="scientific">Hydrobacter penzbergensis</name>
    <dbReference type="NCBI Taxonomy" id="1235997"/>
    <lineage>
        <taxon>Bacteria</taxon>
        <taxon>Pseudomonadati</taxon>
        <taxon>Bacteroidota</taxon>
        <taxon>Chitinophagia</taxon>
        <taxon>Chitinophagales</taxon>
        <taxon>Chitinophagaceae</taxon>
        <taxon>Hydrobacter</taxon>
    </lineage>
</organism>
<comment type="caution">
    <text evidence="1">The sequence shown here is derived from an EMBL/GenBank/DDBJ whole genome shotgun (WGS) entry which is preliminary data.</text>
</comment>
<evidence type="ECO:0000313" key="1">
    <source>
        <dbReference type="EMBL" id="SDX32239.1"/>
    </source>
</evidence>
<evidence type="ECO:0000313" key="2">
    <source>
        <dbReference type="Proteomes" id="UP000198711"/>
    </source>
</evidence>
<name>A0A8X8IH47_9BACT</name>
<dbReference type="AlphaFoldDB" id="A0A8X8IH47"/>
<keyword evidence="2" id="KW-1185">Reference proteome</keyword>
<accession>A0A8X8IH47</accession>
<dbReference type="EMBL" id="FNNO01000013">
    <property type="protein sequence ID" value="SDX32239.1"/>
    <property type="molecule type" value="Genomic_DNA"/>
</dbReference>
<gene>
    <name evidence="1" type="ORF">SAMN05444410_11357</name>
</gene>